<keyword evidence="1" id="KW-0175">Coiled coil</keyword>
<dbReference type="EMBL" id="JAXCLW010000002">
    <property type="protein sequence ID" value="MDY0883401.1"/>
    <property type="molecule type" value="Genomic_DNA"/>
</dbReference>
<keyword evidence="3" id="KW-1185">Reference proteome</keyword>
<reference evidence="2 3" key="1">
    <citation type="journal article" date="2016" name="Antonie Van Leeuwenhoek">
        <title>Dongia soli sp. nov., isolated from soil from Dokdo, Korea.</title>
        <authorList>
            <person name="Kim D.U."/>
            <person name="Lee H."/>
            <person name="Kim H."/>
            <person name="Kim S.G."/>
            <person name="Ka J.O."/>
        </authorList>
    </citation>
    <scope>NUCLEOTIDE SEQUENCE [LARGE SCALE GENOMIC DNA]</scope>
    <source>
        <strain evidence="2 3">D78</strain>
    </source>
</reference>
<evidence type="ECO:0008006" key="4">
    <source>
        <dbReference type="Google" id="ProtNLM"/>
    </source>
</evidence>
<gene>
    <name evidence="2" type="ORF">SMD27_11150</name>
</gene>
<proteinExistence type="predicted"/>
<protein>
    <recommendedName>
        <fullName evidence="4">DUF4164 family protein</fullName>
    </recommendedName>
</protein>
<sequence>MSKLEMAISRLDAAMARLDAAVEESVQRGVQDRDVLSDELAVLRQTYALLQQEARMVSDRLDNVIGRLHDVTKDSQ</sequence>
<evidence type="ECO:0000313" key="2">
    <source>
        <dbReference type="EMBL" id="MDY0883401.1"/>
    </source>
</evidence>
<comment type="caution">
    <text evidence="2">The sequence shown here is derived from an EMBL/GenBank/DDBJ whole genome shotgun (WGS) entry which is preliminary data.</text>
</comment>
<name>A0ABU5EC13_9PROT</name>
<accession>A0ABU5EC13</accession>
<evidence type="ECO:0000256" key="1">
    <source>
        <dbReference type="SAM" id="Coils"/>
    </source>
</evidence>
<evidence type="ECO:0000313" key="3">
    <source>
        <dbReference type="Proteomes" id="UP001279642"/>
    </source>
</evidence>
<dbReference type="Proteomes" id="UP001279642">
    <property type="component" value="Unassembled WGS sequence"/>
</dbReference>
<organism evidence="2 3">
    <name type="scientific">Dongia soli</name>
    <dbReference type="NCBI Taxonomy" id="600628"/>
    <lineage>
        <taxon>Bacteria</taxon>
        <taxon>Pseudomonadati</taxon>
        <taxon>Pseudomonadota</taxon>
        <taxon>Alphaproteobacteria</taxon>
        <taxon>Rhodospirillales</taxon>
        <taxon>Dongiaceae</taxon>
        <taxon>Dongia</taxon>
    </lineage>
</organism>
<dbReference type="RefSeq" id="WP_320508437.1">
    <property type="nucleotide sequence ID" value="NZ_JAXCLW010000002.1"/>
</dbReference>
<feature type="coiled-coil region" evidence="1">
    <location>
        <begin position="1"/>
        <end position="53"/>
    </location>
</feature>